<comment type="caution">
    <text evidence="3">Lacks conserved residue(s) required for the propagation of feature annotation.</text>
</comment>
<evidence type="ECO:0000256" key="3">
    <source>
        <dbReference type="PROSITE-ProRule" id="PRU00076"/>
    </source>
</evidence>
<dbReference type="InterPro" id="IPR009030">
    <property type="entry name" value="Growth_fac_rcpt_cys_sf"/>
</dbReference>
<dbReference type="EMBL" id="CAJVPI010001316">
    <property type="protein sequence ID" value="CAG8606489.1"/>
    <property type="molecule type" value="Genomic_DNA"/>
</dbReference>
<keyword evidence="5" id="KW-0472">Membrane</keyword>
<evidence type="ECO:0000256" key="5">
    <source>
        <dbReference type="SAM" id="Phobius"/>
    </source>
</evidence>
<feature type="chain" id="PRO_5040284562" evidence="6">
    <location>
        <begin position="24"/>
        <end position="935"/>
    </location>
</feature>
<dbReference type="SMART" id="SM00261">
    <property type="entry name" value="FU"/>
    <property type="match status" value="6"/>
</dbReference>
<protein>
    <submittedName>
        <fullName evidence="8">2481_t:CDS:1</fullName>
    </submittedName>
</protein>
<keyword evidence="5" id="KW-0812">Transmembrane</keyword>
<sequence length="935" mass="98581">MRIQGWLLYTIVAIIFISQSAYAANGVQACTCDESNSAQIWTGNGGQVKTQSGSCLVGMATGNNAGGSVGVGVGLCGGESAQWDIYHSAPGSVTLYSASYFFSEPMNLLQSTYTSQSLPSSIFSVPFSLEIPPGFEFVVLPGNNASTVFSSDTPQVDPISDLTTTFQVRLKDGVIAYEQPAYFGVSWFLSSGFGNGPNNTIYQNVTTSFVGTTGNTFSFSFGVGSVMVKDGFKAVMWDTKSKNGDNFGLFETVANFEGVMVATARKDVQNADISAADCTPECASGGFCSGKNVCTCSPGFTGALCDQCLPGFWGPTCQPCSQNCPNTQNQTCSDGLNGTGECKCLPNLAGPSCTTCAPGFFGPGCKPCNCNNGTCDSNGNCSCLAGWITPQNSTAQCSTCKPGYFLFGDSCKSCAPGCQQCDSNGNCVKCFDGLGVSPDNPQKCIVVSGSSCPDGQFFDGTQCQPCDPSCQTCRGPGPGSCLACQAGSLYLESICQQVNQISGTCNQSATTVASNWVANLADGVCDPCPSSCLACSIPNLTTNSTASLTCTKCMTGFVLDGIKCIKTCSQGKFVNPADNMTCIPCDSSCSTCKGSAPNQCLTCTNPSQFAFNGTCSATPCPTGFVSVNTACTKCHPDCAECSGPGVNQCTKCPADRPIMTKDNQCVEVCPMGMYADANAKCQACDGSCTSCVGPRDDQCLGCSNKDKVLIGGSCSGTCPSGSTFLQSERLCGTADGLASPIPPALISSKPLPWWAVLLIVLAALIFIGLITYLIRYYALKRRQKKIEEFGDQIDEQAVTENLQQLQAGYESTPTRIPSSALSEPQTSYQPFANNLLKQKESEKELDKESYPPAYDPRDGEEYWKKLQRQNSKLSRKASILSRFGESRKKDDWEGFEEVTLGDKGAVRSGASSNGKGKARGDKKSGRISIWGENWI</sequence>
<dbReference type="InterPro" id="IPR002049">
    <property type="entry name" value="LE_dom"/>
</dbReference>
<feature type="signal peptide" evidence="6">
    <location>
        <begin position="1"/>
        <end position="23"/>
    </location>
</feature>
<dbReference type="Proteomes" id="UP000789739">
    <property type="component" value="Unassembled WGS sequence"/>
</dbReference>
<dbReference type="Pfam" id="PF14843">
    <property type="entry name" value="GF_recep_IV"/>
    <property type="match status" value="1"/>
</dbReference>
<dbReference type="PANTHER" id="PTHR24035:SF109">
    <property type="entry name" value="PROTEIN DRAPER"/>
    <property type="match status" value="1"/>
</dbReference>
<evidence type="ECO:0000313" key="9">
    <source>
        <dbReference type="Proteomes" id="UP000789739"/>
    </source>
</evidence>
<keyword evidence="3" id="KW-1015">Disulfide bond</keyword>
<accession>A0A9N9GHH2</accession>
<keyword evidence="6" id="KW-0732">Signal</keyword>
<feature type="disulfide bond" evidence="3">
    <location>
        <begin position="278"/>
        <end position="288"/>
    </location>
</feature>
<comment type="caution">
    <text evidence="8">The sequence shown here is derived from an EMBL/GenBank/DDBJ whole genome shotgun (WGS) entry which is preliminary data.</text>
</comment>
<organism evidence="8 9">
    <name type="scientific">Paraglomus brasilianum</name>
    <dbReference type="NCBI Taxonomy" id="144538"/>
    <lineage>
        <taxon>Eukaryota</taxon>
        <taxon>Fungi</taxon>
        <taxon>Fungi incertae sedis</taxon>
        <taxon>Mucoromycota</taxon>
        <taxon>Glomeromycotina</taxon>
        <taxon>Glomeromycetes</taxon>
        <taxon>Paraglomerales</taxon>
        <taxon>Paraglomeraceae</taxon>
        <taxon>Paraglomus</taxon>
    </lineage>
</organism>
<evidence type="ECO:0000256" key="2">
    <source>
        <dbReference type="ARBA" id="ARBA00023180"/>
    </source>
</evidence>
<feature type="disulfide bond" evidence="3">
    <location>
        <begin position="296"/>
        <end position="305"/>
    </location>
</feature>
<dbReference type="SUPFAM" id="SSF57184">
    <property type="entry name" value="Growth factor receptor domain"/>
    <property type="match status" value="3"/>
</dbReference>
<dbReference type="PROSITE" id="PS01248">
    <property type="entry name" value="EGF_LAM_1"/>
    <property type="match status" value="1"/>
</dbReference>
<dbReference type="OrthoDB" id="2412841at2759"/>
<evidence type="ECO:0000256" key="6">
    <source>
        <dbReference type="SAM" id="SignalP"/>
    </source>
</evidence>
<evidence type="ECO:0000313" key="8">
    <source>
        <dbReference type="EMBL" id="CAG8606489.1"/>
    </source>
</evidence>
<dbReference type="CDD" id="cd00055">
    <property type="entry name" value="EGF_Lam"/>
    <property type="match status" value="2"/>
</dbReference>
<evidence type="ECO:0000256" key="1">
    <source>
        <dbReference type="ARBA" id="ARBA00022536"/>
    </source>
</evidence>
<dbReference type="SMART" id="SM00181">
    <property type="entry name" value="EGF"/>
    <property type="match status" value="7"/>
</dbReference>
<dbReference type="PROSITE" id="PS50026">
    <property type="entry name" value="EGF_3"/>
    <property type="match status" value="1"/>
</dbReference>
<proteinExistence type="predicted"/>
<name>A0A9N9GHH2_9GLOM</name>
<dbReference type="Gene3D" id="2.10.220.10">
    <property type="entry name" value="Hormone Receptor, Insulin-like Growth Factor Receptor 1, Chain A, domain 2"/>
    <property type="match status" value="3"/>
</dbReference>
<dbReference type="InterPro" id="IPR000742">
    <property type="entry name" value="EGF"/>
</dbReference>
<reference evidence="8" key="1">
    <citation type="submission" date="2021-06" db="EMBL/GenBank/DDBJ databases">
        <authorList>
            <person name="Kallberg Y."/>
            <person name="Tangrot J."/>
            <person name="Rosling A."/>
        </authorList>
    </citation>
    <scope>NUCLEOTIDE SEQUENCE</scope>
    <source>
        <strain evidence="8">BR232B</strain>
    </source>
</reference>
<keyword evidence="9" id="KW-1185">Reference proteome</keyword>
<feature type="region of interest" description="Disordered" evidence="4">
    <location>
        <begin position="904"/>
        <end position="924"/>
    </location>
</feature>
<evidence type="ECO:0000259" key="7">
    <source>
        <dbReference type="PROSITE" id="PS50026"/>
    </source>
</evidence>
<dbReference type="SMART" id="SM00180">
    <property type="entry name" value="EGF_Lam"/>
    <property type="match status" value="3"/>
</dbReference>
<dbReference type="CDD" id="cd00064">
    <property type="entry name" value="FU"/>
    <property type="match status" value="5"/>
</dbReference>
<dbReference type="PROSITE" id="PS00022">
    <property type="entry name" value="EGF_1"/>
    <property type="match status" value="2"/>
</dbReference>
<dbReference type="InterPro" id="IPR006212">
    <property type="entry name" value="Furin_repeat"/>
</dbReference>
<dbReference type="PANTHER" id="PTHR24035">
    <property type="entry name" value="MULTIPLE EPIDERMAL GROWTH FACTOR-LIKE DOMAINS PROTEIN"/>
    <property type="match status" value="1"/>
</dbReference>
<keyword evidence="1 3" id="KW-0245">EGF-like domain</keyword>
<keyword evidence="5" id="KW-1133">Transmembrane helix</keyword>
<dbReference type="InterPro" id="IPR052108">
    <property type="entry name" value="MEGF/SIB"/>
</dbReference>
<dbReference type="PROSITE" id="PS51257">
    <property type="entry name" value="PROKAR_LIPOPROTEIN"/>
    <property type="match status" value="1"/>
</dbReference>
<gene>
    <name evidence="8" type="ORF">PBRASI_LOCUS7931</name>
</gene>
<dbReference type="InterPro" id="IPR032778">
    <property type="entry name" value="GF_recep_IV"/>
</dbReference>
<keyword evidence="2" id="KW-0325">Glycoprotein</keyword>
<dbReference type="AlphaFoldDB" id="A0A9N9GHH2"/>
<feature type="domain" description="EGF-like" evidence="7">
    <location>
        <begin position="274"/>
        <end position="306"/>
    </location>
</feature>
<feature type="region of interest" description="Disordered" evidence="4">
    <location>
        <begin position="840"/>
        <end position="861"/>
    </location>
</feature>
<evidence type="ECO:0000256" key="4">
    <source>
        <dbReference type="SAM" id="MobiDB-lite"/>
    </source>
</evidence>
<feature type="transmembrane region" description="Helical" evidence="5">
    <location>
        <begin position="751"/>
        <end position="774"/>
    </location>
</feature>
<dbReference type="Gene3D" id="2.170.300.10">
    <property type="entry name" value="Tie2 ligand-binding domain superfamily"/>
    <property type="match status" value="1"/>
</dbReference>